<keyword evidence="2" id="KW-0472">Membrane</keyword>
<reference evidence="4" key="1">
    <citation type="journal article" date="2019" name="Int. J. Syst. Evol. Microbiol.">
        <title>The Global Catalogue of Microorganisms (GCM) 10K type strain sequencing project: providing services to taxonomists for standard genome sequencing and annotation.</title>
        <authorList>
            <consortium name="The Broad Institute Genomics Platform"/>
            <consortium name="The Broad Institute Genome Sequencing Center for Infectious Disease"/>
            <person name="Wu L."/>
            <person name="Ma J."/>
        </authorList>
    </citation>
    <scope>NUCLEOTIDE SEQUENCE [LARGE SCALE GENOMIC DNA]</scope>
    <source>
        <strain evidence="4">NBRC 112299</strain>
    </source>
</reference>
<feature type="region of interest" description="Disordered" evidence="1">
    <location>
        <begin position="1"/>
        <end position="65"/>
    </location>
</feature>
<keyword evidence="2" id="KW-1133">Transmembrane helix</keyword>
<dbReference type="EMBL" id="BSUN01000001">
    <property type="protein sequence ID" value="GMA33997.1"/>
    <property type="molecule type" value="Genomic_DNA"/>
</dbReference>
<organism evidence="3 4">
    <name type="scientific">Demequina litorisediminis</name>
    <dbReference type="NCBI Taxonomy" id="1849022"/>
    <lineage>
        <taxon>Bacteria</taxon>
        <taxon>Bacillati</taxon>
        <taxon>Actinomycetota</taxon>
        <taxon>Actinomycetes</taxon>
        <taxon>Micrococcales</taxon>
        <taxon>Demequinaceae</taxon>
        <taxon>Demequina</taxon>
    </lineage>
</organism>
<keyword evidence="2" id="KW-0812">Transmembrane</keyword>
<evidence type="ECO:0000313" key="4">
    <source>
        <dbReference type="Proteomes" id="UP001157125"/>
    </source>
</evidence>
<protein>
    <recommendedName>
        <fullName evidence="5">DUF3043 domain-containing protein</fullName>
    </recommendedName>
</protein>
<dbReference type="RefSeq" id="WP_284327157.1">
    <property type="nucleotide sequence ID" value="NZ_BSUN01000001.1"/>
</dbReference>
<keyword evidence="4" id="KW-1185">Reference proteome</keyword>
<evidence type="ECO:0000313" key="3">
    <source>
        <dbReference type="EMBL" id="GMA33997.1"/>
    </source>
</evidence>
<evidence type="ECO:0008006" key="5">
    <source>
        <dbReference type="Google" id="ProtNLM"/>
    </source>
</evidence>
<gene>
    <name evidence="3" type="ORF">GCM10025876_02010</name>
</gene>
<feature type="transmembrane region" description="Helical" evidence="2">
    <location>
        <begin position="105"/>
        <end position="123"/>
    </location>
</feature>
<name>A0ABQ6IAI8_9MICO</name>
<dbReference type="InterPro" id="IPR021403">
    <property type="entry name" value="DUF3043"/>
</dbReference>
<feature type="compositionally biased region" description="Polar residues" evidence="1">
    <location>
        <begin position="1"/>
        <end position="23"/>
    </location>
</feature>
<comment type="caution">
    <text evidence="3">The sequence shown here is derived from an EMBL/GenBank/DDBJ whole genome shotgun (WGS) entry which is preliminary data.</text>
</comment>
<sequence length="197" mass="22899">MSDNTPSNDSTVDLPDENSTVESPSDKKGRPTPKRKDQEAANRRTLFDDPKAAKKADREKMRVQRDKEYQAMREGDERNMPLEHRGPERRWLRDYVDARWSMGEFLLPVAILFVILSLFLGQFGALGGLMVLVFYILVLAAAIETFVMVRRMKKRFIEKFGASRMPRGWTFYVISRALNMRRFRVPRPKVARGEFPV</sequence>
<feature type="compositionally biased region" description="Basic and acidic residues" evidence="1">
    <location>
        <begin position="24"/>
        <end position="65"/>
    </location>
</feature>
<evidence type="ECO:0000256" key="1">
    <source>
        <dbReference type="SAM" id="MobiDB-lite"/>
    </source>
</evidence>
<dbReference type="Pfam" id="PF11241">
    <property type="entry name" value="DUF3043"/>
    <property type="match status" value="1"/>
</dbReference>
<dbReference type="Proteomes" id="UP001157125">
    <property type="component" value="Unassembled WGS sequence"/>
</dbReference>
<evidence type="ECO:0000256" key="2">
    <source>
        <dbReference type="SAM" id="Phobius"/>
    </source>
</evidence>
<accession>A0ABQ6IAI8</accession>
<proteinExistence type="predicted"/>
<feature type="transmembrane region" description="Helical" evidence="2">
    <location>
        <begin position="129"/>
        <end position="149"/>
    </location>
</feature>